<dbReference type="OrthoDB" id="9804867at2"/>
<keyword evidence="4" id="KW-1185">Reference proteome</keyword>
<dbReference type="InterPro" id="IPR007337">
    <property type="entry name" value="RelB/DinJ"/>
</dbReference>
<dbReference type="Proteomes" id="UP000183997">
    <property type="component" value="Unassembled WGS sequence"/>
</dbReference>
<dbReference type="RefSeq" id="WP_072912917.1">
    <property type="nucleotide sequence ID" value="NZ_FRAR01000012.1"/>
</dbReference>
<evidence type="ECO:0000256" key="1">
    <source>
        <dbReference type="ARBA" id="ARBA00010562"/>
    </source>
</evidence>
<dbReference type="GO" id="GO:0006355">
    <property type="term" value="P:regulation of DNA-templated transcription"/>
    <property type="evidence" value="ECO:0007669"/>
    <property type="project" value="InterPro"/>
</dbReference>
<reference evidence="4" key="1">
    <citation type="submission" date="2016-11" db="EMBL/GenBank/DDBJ databases">
        <authorList>
            <person name="Varghese N."/>
            <person name="Submissions S."/>
        </authorList>
    </citation>
    <scope>NUCLEOTIDE SEQUENCE [LARGE SCALE GENOMIC DNA]</scope>
    <source>
        <strain evidence="4">DSM 10349</strain>
    </source>
</reference>
<sequence length="91" mass="10134">MANVNIRVDDALKKKAEAIFSELGLSMSAATNVFYKQVVRCGGIPFDLRISDPFYSAENQARLQKSISDYESGKNKPIVKTMAELEEMANE</sequence>
<keyword evidence="2" id="KW-1277">Toxin-antitoxin system</keyword>
<evidence type="ECO:0000313" key="3">
    <source>
        <dbReference type="EMBL" id="SHK37816.1"/>
    </source>
</evidence>
<dbReference type="InterPro" id="IPR013321">
    <property type="entry name" value="Arc_rbn_hlx_hlx"/>
</dbReference>
<dbReference type="AlphaFoldDB" id="A0A1M6RZC2"/>
<accession>A0A1M6RZC2</accession>
<dbReference type="EMBL" id="FRAR01000012">
    <property type="protein sequence ID" value="SHK37816.1"/>
    <property type="molecule type" value="Genomic_DNA"/>
</dbReference>
<dbReference type="PANTHER" id="PTHR38781">
    <property type="entry name" value="ANTITOXIN DINJ-RELATED"/>
    <property type="match status" value="1"/>
</dbReference>
<dbReference type="Gene3D" id="1.10.1220.10">
    <property type="entry name" value="Met repressor-like"/>
    <property type="match status" value="1"/>
</dbReference>
<evidence type="ECO:0000256" key="2">
    <source>
        <dbReference type="ARBA" id="ARBA00022649"/>
    </source>
</evidence>
<protein>
    <submittedName>
        <fullName evidence="3">DNA-damage-inducible protein J</fullName>
    </submittedName>
</protein>
<dbReference type="PANTHER" id="PTHR38781:SF1">
    <property type="entry name" value="ANTITOXIN DINJ-RELATED"/>
    <property type="match status" value="1"/>
</dbReference>
<name>A0A1M6RZC2_9FIRM</name>
<comment type="similarity">
    <text evidence="1">Belongs to the RelB/DinJ antitoxin family.</text>
</comment>
<organism evidence="3 4">
    <name type="scientific">Desulforamulus aeronauticus DSM 10349</name>
    <dbReference type="NCBI Taxonomy" id="1121421"/>
    <lineage>
        <taxon>Bacteria</taxon>
        <taxon>Bacillati</taxon>
        <taxon>Bacillota</taxon>
        <taxon>Clostridia</taxon>
        <taxon>Eubacteriales</taxon>
        <taxon>Peptococcaceae</taxon>
        <taxon>Desulforamulus</taxon>
    </lineage>
</organism>
<proteinExistence type="inferred from homology"/>
<evidence type="ECO:0000313" key="4">
    <source>
        <dbReference type="Proteomes" id="UP000183997"/>
    </source>
</evidence>
<gene>
    <name evidence="3" type="ORF">SAMN02745123_01638</name>
</gene>
<dbReference type="GO" id="GO:0006351">
    <property type="term" value="P:DNA-templated transcription"/>
    <property type="evidence" value="ECO:0007669"/>
    <property type="project" value="TreeGrafter"/>
</dbReference>
<dbReference type="NCBIfam" id="TIGR02384">
    <property type="entry name" value="RelB_DinJ"/>
    <property type="match status" value="1"/>
</dbReference>
<dbReference type="Pfam" id="PF04221">
    <property type="entry name" value="RelB"/>
    <property type="match status" value="1"/>
</dbReference>
<dbReference type="STRING" id="1121421.SAMN02745123_01638"/>